<evidence type="ECO:0000259" key="1">
    <source>
        <dbReference type="Pfam" id="PF13274"/>
    </source>
</evidence>
<evidence type="ECO:0000313" key="3">
    <source>
        <dbReference type="Proteomes" id="UP000003964"/>
    </source>
</evidence>
<dbReference type="Proteomes" id="UP000003964">
    <property type="component" value="Unassembled WGS sequence"/>
</dbReference>
<gene>
    <name evidence="2" type="ORF">HMPREF0400_00226</name>
</gene>
<accession>D6LEU0</accession>
<dbReference type="InterPro" id="IPR025272">
    <property type="entry name" value="SocA_Panacea"/>
</dbReference>
<dbReference type="AlphaFoldDB" id="D6LEU0"/>
<dbReference type="RefSeq" id="WP_008820253.1">
    <property type="nucleotide sequence ID" value="NZ_GG770381.1"/>
</dbReference>
<feature type="domain" description="Antitoxin SocA-like Panacea" evidence="1">
    <location>
        <begin position="27"/>
        <end position="79"/>
    </location>
</feature>
<dbReference type="Pfam" id="PF13274">
    <property type="entry name" value="SocA_Panacea"/>
    <property type="match status" value="1"/>
</dbReference>
<proteinExistence type="predicted"/>
<sequence>MFDAVQLAWFILRRCANSGTPISNLQLQKMLYFLQRANLQRENEALFFQNIRAWQFGPVVREVYYTFSVFSSLKIIPEDSDPNPVDIILEPFLLEEIDRRSTQRPWDLVDETHQKGGAWDIIFRDGLGNDKIIPLELIRNDG</sequence>
<evidence type="ECO:0000313" key="2">
    <source>
        <dbReference type="EMBL" id="EFG28675.2"/>
    </source>
</evidence>
<reference evidence="2 3" key="1">
    <citation type="submission" date="2010-03" db="EMBL/GenBank/DDBJ databases">
        <title>The Genome Sequence of Fusobacterium sp. 1_1_41FAA.</title>
        <authorList>
            <consortium name="The Broad Institute Genome Sequencing Platform"/>
            <person name="Ward D."/>
            <person name="Earl A."/>
            <person name="Feldgarden M."/>
            <person name="Gevers D."/>
            <person name="Young S.K."/>
            <person name="Zeng Q."/>
            <person name="Koehrsen M."/>
            <person name="Alvarado L."/>
            <person name="Berlin A."/>
            <person name="Borenstein D."/>
            <person name="Chapman S."/>
            <person name="Chen Z."/>
            <person name="Engels R."/>
            <person name="Freedman E."/>
            <person name="Gellesch M."/>
            <person name="Goldberg J."/>
            <person name="Griggs A."/>
            <person name="Gujja S."/>
            <person name="Heilman E."/>
            <person name="Heiman D."/>
            <person name="Hepburn T."/>
            <person name="Howarth C."/>
            <person name="Jen D."/>
            <person name="Larson L."/>
            <person name="Mehta T."/>
            <person name="Park D."/>
            <person name="Pearson M."/>
            <person name="Richards J."/>
            <person name="Roberts A."/>
            <person name="Saif S."/>
            <person name="Shea T."/>
            <person name="Shenoy N."/>
            <person name="Sisk P."/>
            <person name="Stolte C."/>
            <person name="Sykes S."/>
            <person name="Walk T."/>
            <person name="White J."/>
            <person name="Yandava C."/>
            <person name="Strauss J.C."/>
            <person name="Ambrose C.E."/>
            <person name="Allen-Vercoe E."/>
            <person name="Haas B."/>
            <person name="Henn M.R."/>
            <person name="Nusbaum C."/>
            <person name="Birren B."/>
        </authorList>
    </citation>
    <scope>NUCLEOTIDE SEQUENCE [LARGE SCALE GENOMIC DNA]</scope>
    <source>
        <strain evidence="2 3">1_1_41FAA</strain>
    </source>
</reference>
<dbReference type="EMBL" id="GG770381">
    <property type="protein sequence ID" value="EFG28675.2"/>
    <property type="molecule type" value="Genomic_DNA"/>
</dbReference>
<name>D6LEU0_9FUSO</name>
<protein>
    <recommendedName>
        <fullName evidence="1">Antitoxin SocA-like Panacea domain-containing protein</fullName>
    </recommendedName>
</protein>
<organism evidence="2 3">
    <name type="scientific">Fusobacterium periodonticum 1_1_41FAA</name>
    <dbReference type="NCBI Taxonomy" id="469621"/>
    <lineage>
        <taxon>Bacteria</taxon>
        <taxon>Fusobacteriati</taxon>
        <taxon>Fusobacteriota</taxon>
        <taxon>Fusobacteriia</taxon>
        <taxon>Fusobacteriales</taxon>
        <taxon>Fusobacteriaceae</taxon>
        <taxon>Fusobacterium</taxon>
    </lineage>
</organism>